<accession>A0A1Y1YTV2</accession>
<dbReference type="PANTHER" id="PTHR10992">
    <property type="entry name" value="METHYLESTERASE FAMILY MEMBER"/>
    <property type="match status" value="1"/>
</dbReference>
<comment type="caution">
    <text evidence="2">The sequence shown here is derived from an EMBL/GenBank/DDBJ whole genome shotgun (WGS) entry which is preliminary data.</text>
</comment>
<organism evidence="2 3">
    <name type="scientific">Basidiobolus meristosporus CBS 931.73</name>
    <dbReference type="NCBI Taxonomy" id="1314790"/>
    <lineage>
        <taxon>Eukaryota</taxon>
        <taxon>Fungi</taxon>
        <taxon>Fungi incertae sedis</taxon>
        <taxon>Zoopagomycota</taxon>
        <taxon>Entomophthoromycotina</taxon>
        <taxon>Basidiobolomycetes</taxon>
        <taxon>Basidiobolales</taxon>
        <taxon>Basidiobolaceae</taxon>
        <taxon>Basidiobolus</taxon>
    </lineage>
</organism>
<gene>
    <name evidence="2" type="ORF">K493DRAFT_298364</name>
</gene>
<feature type="domain" description="AB hydrolase-1" evidence="1">
    <location>
        <begin position="4"/>
        <end position="231"/>
    </location>
</feature>
<dbReference type="GO" id="GO:0080032">
    <property type="term" value="F:methyl jasmonate esterase activity"/>
    <property type="evidence" value="ECO:0007669"/>
    <property type="project" value="TreeGrafter"/>
</dbReference>
<keyword evidence="2" id="KW-0378">Hydrolase</keyword>
<dbReference type="EMBL" id="MCFE01000069">
    <property type="protein sequence ID" value="ORY01468.1"/>
    <property type="molecule type" value="Genomic_DNA"/>
</dbReference>
<dbReference type="OrthoDB" id="1263307at2759"/>
<dbReference type="InterPro" id="IPR045889">
    <property type="entry name" value="MES/HNL"/>
</dbReference>
<dbReference type="InterPro" id="IPR000073">
    <property type="entry name" value="AB_hydrolase_1"/>
</dbReference>
<reference evidence="2 3" key="1">
    <citation type="submission" date="2016-07" db="EMBL/GenBank/DDBJ databases">
        <title>Pervasive Adenine N6-methylation of Active Genes in Fungi.</title>
        <authorList>
            <consortium name="DOE Joint Genome Institute"/>
            <person name="Mondo S.J."/>
            <person name="Dannebaum R.O."/>
            <person name="Kuo R.C."/>
            <person name="Labutti K."/>
            <person name="Haridas S."/>
            <person name="Kuo A."/>
            <person name="Salamov A."/>
            <person name="Ahrendt S.R."/>
            <person name="Lipzen A."/>
            <person name="Sullivan W."/>
            <person name="Andreopoulos W.B."/>
            <person name="Clum A."/>
            <person name="Lindquist E."/>
            <person name="Daum C."/>
            <person name="Ramamoorthy G.K."/>
            <person name="Gryganskyi A."/>
            <person name="Culley D."/>
            <person name="Magnuson J.K."/>
            <person name="James T.Y."/>
            <person name="O'Malley M.A."/>
            <person name="Stajich J.E."/>
            <person name="Spatafora J.W."/>
            <person name="Visel A."/>
            <person name="Grigoriev I.V."/>
        </authorList>
    </citation>
    <scope>NUCLEOTIDE SEQUENCE [LARGE SCALE GENOMIC DNA]</scope>
    <source>
        <strain evidence="2 3">CBS 931.73</strain>
    </source>
</reference>
<dbReference type="AlphaFoldDB" id="A0A1Y1YTV2"/>
<name>A0A1Y1YTV2_9FUNG</name>
<dbReference type="Pfam" id="PF12697">
    <property type="entry name" value="Abhydrolase_6"/>
    <property type="match status" value="1"/>
</dbReference>
<keyword evidence="3" id="KW-1185">Reference proteome</keyword>
<proteinExistence type="predicted"/>
<dbReference type="Gene3D" id="3.40.50.1820">
    <property type="entry name" value="alpha/beta hydrolase"/>
    <property type="match status" value="1"/>
</dbReference>
<protein>
    <submittedName>
        <fullName evidence="2">Alpha/beta-hydrolase</fullName>
    </submittedName>
</protein>
<dbReference type="GO" id="GO:0080030">
    <property type="term" value="F:methyl indole-3-acetate esterase activity"/>
    <property type="evidence" value="ECO:0007669"/>
    <property type="project" value="TreeGrafter"/>
</dbReference>
<evidence type="ECO:0000313" key="3">
    <source>
        <dbReference type="Proteomes" id="UP000193498"/>
    </source>
</evidence>
<dbReference type="PANTHER" id="PTHR10992:SF1086">
    <property type="entry name" value="AB HYDROLASE-1 DOMAIN-CONTAINING PROTEIN"/>
    <property type="match status" value="1"/>
</dbReference>
<evidence type="ECO:0000259" key="1">
    <source>
        <dbReference type="Pfam" id="PF12697"/>
    </source>
</evidence>
<sequence length="245" mass="27332">MGIFVLVHGAEMGRWVWDKLIPYLESMGHQAIAFDLPGSYENTCGLDQISLSSYVERTVDVVRDLPQPVFLVGHSLGGMVISEVGELIPDRIQALVYLTAFLPMNGQCAMELVQLDTEGALKHSIEFVNEHMCRTRADAIEELFLNDCTQDTVQWGVARCRPQAFKVITETVKLSKERFGKLRKVYISCSEDRCISPVVQKLMYTRTPCDEIFTLKAGHVPSLSMPDSLANVLASIGKKYEAGDI</sequence>
<dbReference type="SUPFAM" id="SSF53474">
    <property type="entry name" value="alpha/beta-Hydrolases"/>
    <property type="match status" value="1"/>
</dbReference>
<evidence type="ECO:0000313" key="2">
    <source>
        <dbReference type="EMBL" id="ORY01468.1"/>
    </source>
</evidence>
<dbReference type="STRING" id="1314790.A0A1Y1YTV2"/>
<dbReference type="InParanoid" id="A0A1Y1YTV2"/>
<dbReference type="Proteomes" id="UP000193498">
    <property type="component" value="Unassembled WGS sequence"/>
</dbReference>
<dbReference type="InterPro" id="IPR029058">
    <property type="entry name" value="AB_hydrolase_fold"/>
</dbReference>